<evidence type="ECO:0000259" key="1">
    <source>
        <dbReference type="Pfam" id="PF12728"/>
    </source>
</evidence>
<dbReference type="InterPro" id="IPR041657">
    <property type="entry name" value="HTH_17"/>
</dbReference>
<name>A0A6N3I0C8_CLOSY</name>
<organism evidence="2">
    <name type="scientific">Clostridium symbiosum</name>
    <name type="common">Bacteroides symbiosus</name>
    <dbReference type="NCBI Taxonomy" id="1512"/>
    <lineage>
        <taxon>Bacteria</taxon>
        <taxon>Bacillati</taxon>
        <taxon>Bacillota</taxon>
        <taxon>Clostridia</taxon>
        <taxon>Lachnospirales</taxon>
        <taxon>Lachnospiraceae</taxon>
        <taxon>Otoolea</taxon>
    </lineage>
</organism>
<feature type="domain" description="Helix-turn-helix" evidence="1">
    <location>
        <begin position="34"/>
        <end position="82"/>
    </location>
</feature>
<dbReference type="EMBL" id="CACRUA010000081">
    <property type="protein sequence ID" value="VYU81850.1"/>
    <property type="molecule type" value="Genomic_DNA"/>
</dbReference>
<reference evidence="2" key="1">
    <citation type="submission" date="2019-11" db="EMBL/GenBank/DDBJ databases">
        <authorList>
            <person name="Feng L."/>
        </authorList>
    </citation>
    <scope>NUCLEOTIDE SEQUENCE</scope>
    <source>
        <strain evidence="2">CsymbiosumLFYP84</strain>
    </source>
</reference>
<protein>
    <submittedName>
        <fullName evidence="2">Helix-turn-helix domain protein</fullName>
    </submittedName>
</protein>
<dbReference type="InterPro" id="IPR010093">
    <property type="entry name" value="SinI_DNA-bd"/>
</dbReference>
<dbReference type="AlphaFoldDB" id="A0A6N3I0C8"/>
<sequence length="83" mass="9757">MDVLIPLQLQRKELYMAAEEKNNNIQAISEKRTYSVQEIADILQISRSMAYNLCKQQLFKTVKIGKYVRVSKSSFDEWLDNQN</sequence>
<dbReference type="Pfam" id="PF12728">
    <property type="entry name" value="HTH_17"/>
    <property type="match status" value="1"/>
</dbReference>
<proteinExistence type="predicted"/>
<evidence type="ECO:0000313" key="2">
    <source>
        <dbReference type="EMBL" id="VYU81850.1"/>
    </source>
</evidence>
<dbReference type="GO" id="GO:0003677">
    <property type="term" value="F:DNA binding"/>
    <property type="evidence" value="ECO:0007669"/>
    <property type="project" value="InterPro"/>
</dbReference>
<dbReference type="NCBIfam" id="TIGR01764">
    <property type="entry name" value="excise"/>
    <property type="match status" value="1"/>
</dbReference>
<gene>
    <name evidence="2" type="ORF">CSLFYP84_04484</name>
</gene>
<accession>A0A6N3I0C8</accession>